<keyword evidence="3" id="KW-0159">Chromosome partition</keyword>
<dbReference type="PANTHER" id="PTHR14744">
    <property type="entry name" value="N-ALPHA-ACETYLTRANSFERASE 60"/>
    <property type="match status" value="1"/>
</dbReference>
<dbReference type="PROSITE" id="PS51186">
    <property type="entry name" value="GNAT"/>
    <property type="match status" value="1"/>
</dbReference>
<dbReference type="FunFam" id="3.40.630.30:FF:000041">
    <property type="entry name" value="Histone acetyltransferase MCC1 isoform A"/>
    <property type="match status" value="1"/>
</dbReference>
<evidence type="ECO:0000256" key="3">
    <source>
        <dbReference type="ARBA" id="ARBA00022829"/>
    </source>
</evidence>
<dbReference type="InterPro" id="IPR000182">
    <property type="entry name" value="GNAT_dom"/>
</dbReference>
<protein>
    <recommendedName>
        <fullName evidence="8">N-alpha-acetyltransferase 60</fullName>
        <ecNumber evidence="7">2.3.1.259</ecNumber>
        <ecNumber evidence="1">2.3.1.48</ecNumber>
    </recommendedName>
</protein>
<dbReference type="AlphaFoldDB" id="A0A2K1IYN2"/>
<evidence type="ECO:0000256" key="5">
    <source>
        <dbReference type="ARBA" id="ARBA00023315"/>
    </source>
</evidence>
<evidence type="ECO:0000259" key="11">
    <source>
        <dbReference type="PROSITE" id="PS51186"/>
    </source>
</evidence>
<evidence type="ECO:0000256" key="10">
    <source>
        <dbReference type="ARBA" id="ARBA00048848"/>
    </source>
</evidence>
<dbReference type="GO" id="GO:0007059">
    <property type="term" value="P:chromosome segregation"/>
    <property type="evidence" value="ECO:0000318"/>
    <property type="project" value="GO_Central"/>
</dbReference>
<evidence type="ECO:0000256" key="6">
    <source>
        <dbReference type="ARBA" id="ARBA00025774"/>
    </source>
</evidence>
<dbReference type="GeneID" id="112296116"/>
<dbReference type="OrthoDB" id="47374at2759"/>
<keyword evidence="2" id="KW-0808">Transferase</keyword>
<evidence type="ECO:0000256" key="1">
    <source>
        <dbReference type="ARBA" id="ARBA00013184"/>
    </source>
</evidence>
<dbReference type="SUPFAM" id="SSF55729">
    <property type="entry name" value="Acyl-CoA N-acyltransferases (Nat)"/>
    <property type="match status" value="1"/>
</dbReference>
<dbReference type="Pfam" id="PF00583">
    <property type="entry name" value="Acetyltransf_1"/>
    <property type="match status" value="1"/>
</dbReference>
<keyword evidence="5" id="KW-0012">Acyltransferase</keyword>
<dbReference type="GO" id="GO:0004402">
    <property type="term" value="F:histone acetyltransferase activity"/>
    <property type="evidence" value="ECO:0000318"/>
    <property type="project" value="GO_Central"/>
</dbReference>
<dbReference type="RefSeq" id="XP_024404071.1">
    <property type="nucleotide sequence ID" value="XM_024548303.2"/>
</dbReference>
<accession>A0A2K1IYN2</accession>
<dbReference type="EMBL" id="ABEU02000019">
    <property type="protein sequence ID" value="PNR34388.1"/>
    <property type="molecule type" value="Genomic_DNA"/>
</dbReference>
<dbReference type="GO" id="GO:0120518">
    <property type="term" value="F:protein N-terminal-methionine acetyltransferase activity"/>
    <property type="evidence" value="ECO:0007669"/>
    <property type="project" value="UniProtKB-EC"/>
</dbReference>
<evidence type="ECO:0000313" key="14">
    <source>
        <dbReference type="Proteomes" id="UP000006727"/>
    </source>
</evidence>
<dbReference type="Gramene" id="Pp3c19_16350V3.1">
    <property type="protein sequence ID" value="Pp3c19_16350V3.1"/>
    <property type="gene ID" value="Pp3c19_16350"/>
</dbReference>
<reference evidence="13" key="3">
    <citation type="submission" date="2020-12" db="UniProtKB">
        <authorList>
            <consortium name="EnsemblPlants"/>
        </authorList>
    </citation>
    <scope>IDENTIFICATION</scope>
</reference>
<evidence type="ECO:0000256" key="9">
    <source>
        <dbReference type="ARBA" id="ARBA00048017"/>
    </source>
</evidence>
<comment type="catalytic activity">
    <reaction evidence="9">
        <text>L-lysyl-[protein] + acetyl-CoA = N(6)-acetyl-L-lysyl-[protein] + CoA + H(+)</text>
        <dbReference type="Rhea" id="RHEA:45948"/>
        <dbReference type="Rhea" id="RHEA-COMP:9752"/>
        <dbReference type="Rhea" id="RHEA-COMP:10731"/>
        <dbReference type="ChEBI" id="CHEBI:15378"/>
        <dbReference type="ChEBI" id="CHEBI:29969"/>
        <dbReference type="ChEBI" id="CHEBI:57287"/>
        <dbReference type="ChEBI" id="CHEBI:57288"/>
        <dbReference type="ChEBI" id="CHEBI:61930"/>
        <dbReference type="EC" id="2.3.1.48"/>
    </reaction>
</comment>
<dbReference type="GO" id="GO:0004596">
    <property type="term" value="F:protein-N-terminal amino-acid acetyltransferase activity"/>
    <property type="evidence" value="ECO:0000318"/>
    <property type="project" value="GO_Central"/>
</dbReference>
<dbReference type="GO" id="GO:0000139">
    <property type="term" value="C:Golgi membrane"/>
    <property type="evidence" value="ECO:0000318"/>
    <property type="project" value="GO_Central"/>
</dbReference>
<proteinExistence type="inferred from homology"/>
<comment type="catalytic activity">
    <reaction evidence="10">
        <text>N-terminal L-methionyl-[transmembrane protein] + acetyl-CoA = N-terminal N(alpha)-acetyl-L-methionyl-[transmembrane protein] + CoA + H(+)</text>
        <dbReference type="Rhea" id="RHEA:50604"/>
        <dbReference type="Rhea" id="RHEA-COMP:12745"/>
        <dbReference type="Rhea" id="RHEA-COMP:12746"/>
        <dbReference type="ChEBI" id="CHEBI:15378"/>
        <dbReference type="ChEBI" id="CHEBI:57287"/>
        <dbReference type="ChEBI" id="CHEBI:57288"/>
        <dbReference type="ChEBI" id="CHEBI:64731"/>
        <dbReference type="ChEBI" id="CHEBI:133414"/>
        <dbReference type="EC" id="2.3.1.259"/>
    </reaction>
</comment>
<feature type="domain" description="N-acetyltransferase" evidence="11">
    <location>
        <begin position="70"/>
        <end position="242"/>
    </location>
</feature>
<dbReference type="Proteomes" id="UP000006727">
    <property type="component" value="Chromosome 19"/>
</dbReference>
<sequence length="273" mass="30779">MDGTQQNKIHPFCDFNPQLLHQSGKAHINANQVVSVASTSSGYLEIPDVAGCAPATVPPRVLVINHRPTILYRKIRPSDLVVLKEIHEALFPIKYEADFYMNAVHGRGIISWAAVDTSRSDPYCDELIGFVTSRVISPSVGEELDMLGYEISKSERSLIYILTLGVIPPYRNSGIASALLREVIEYANQMACRSLYLHVIAYNRPAITFYQKNMFQCLRRLHNFYFIEGQHHDAYLYVFYVNGSRSPCTTIDGLKAVYAYLRGGFTSLMAKLF</sequence>
<dbReference type="InterPro" id="IPR045141">
    <property type="entry name" value="NAA60-like"/>
</dbReference>
<evidence type="ECO:0000256" key="8">
    <source>
        <dbReference type="ARBA" id="ARBA00026144"/>
    </source>
</evidence>
<evidence type="ECO:0000256" key="7">
    <source>
        <dbReference type="ARBA" id="ARBA00026111"/>
    </source>
</evidence>
<organism evidence="12">
    <name type="scientific">Physcomitrium patens</name>
    <name type="common">Spreading-leaved earth moss</name>
    <name type="synonym">Physcomitrella patens</name>
    <dbReference type="NCBI Taxonomy" id="3218"/>
    <lineage>
        <taxon>Eukaryota</taxon>
        <taxon>Viridiplantae</taxon>
        <taxon>Streptophyta</taxon>
        <taxon>Embryophyta</taxon>
        <taxon>Bryophyta</taxon>
        <taxon>Bryophytina</taxon>
        <taxon>Bryopsida</taxon>
        <taxon>Funariidae</taxon>
        <taxon>Funariales</taxon>
        <taxon>Funariaceae</taxon>
        <taxon>Physcomitrium</taxon>
    </lineage>
</organism>
<evidence type="ECO:0000256" key="2">
    <source>
        <dbReference type="ARBA" id="ARBA00022679"/>
    </source>
</evidence>
<keyword evidence="14" id="KW-1185">Reference proteome</keyword>
<evidence type="ECO:0000313" key="12">
    <source>
        <dbReference type="EMBL" id="PNR34388.1"/>
    </source>
</evidence>
<dbReference type="PANTHER" id="PTHR14744:SF15">
    <property type="entry name" value="N-ALPHA-ACETYLTRANSFERASE 60"/>
    <property type="match status" value="1"/>
</dbReference>
<gene>
    <name evidence="13" type="primary">LOC112296116</name>
    <name evidence="12" type="ORF">PHYPA_024205</name>
</gene>
<dbReference type="EnsemblPlants" id="Pp3c19_16350V3.1">
    <property type="protein sequence ID" value="Pp3c19_16350V3.1"/>
    <property type="gene ID" value="Pp3c19_16350"/>
</dbReference>
<dbReference type="CDD" id="cd04301">
    <property type="entry name" value="NAT_SF"/>
    <property type="match status" value="1"/>
</dbReference>
<dbReference type="PaxDb" id="3218-PP1S20_64V6.1"/>
<keyword evidence="4" id="KW-0156">Chromatin regulator</keyword>
<name>A0A2K1IYN2_PHYPA</name>
<dbReference type="STRING" id="3218.A0A2K1IYN2"/>
<evidence type="ECO:0000256" key="4">
    <source>
        <dbReference type="ARBA" id="ARBA00022853"/>
    </source>
</evidence>
<evidence type="ECO:0000313" key="13">
    <source>
        <dbReference type="EnsemblPlants" id="Pp3c19_16350V3.1"/>
    </source>
</evidence>
<reference evidence="12 14" key="2">
    <citation type="journal article" date="2018" name="Plant J.">
        <title>The Physcomitrella patens chromosome-scale assembly reveals moss genome structure and evolution.</title>
        <authorList>
            <person name="Lang D."/>
            <person name="Ullrich K.K."/>
            <person name="Murat F."/>
            <person name="Fuchs J."/>
            <person name="Jenkins J."/>
            <person name="Haas F.B."/>
            <person name="Piednoel M."/>
            <person name="Gundlach H."/>
            <person name="Van Bel M."/>
            <person name="Meyberg R."/>
            <person name="Vives C."/>
            <person name="Morata J."/>
            <person name="Symeonidi A."/>
            <person name="Hiss M."/>
            <person name="Muchero W."/>
            <person name="Kamisugi Y."/>
            <person name="Saleh O."/>
            <person name="Blanc G."/>
            <person name="Decker E.L."/>
            <person name="van Gessel N."/>
            <person name="Grimwood J."/>
            <person name="Hayes R.D."/>
            <person name="Graham S.W."/>
            <person name="Gunter L.E."/>
            <person name="McDaniel S.F."/>
            <person name="Hoernstein S.N.W."/>
            <person name="Larsson A."/>
            <person name="Li F.W."/>
            <person name="Perroud P.F."/>
            <person name="Phillips J."/>
            <person name="Ranjan P."/>
            <person name="Rokshar D.S."/>
            <person name="Rothfels C.J."/>
            <person name="Schneider L."/>
            <person name="Shu S."/>
            <person name="Stevenson D.W."/>
            <person name="Thummler F."/>
            <person name="Tillich M."/>
            <person name="Villarreal Aguilar J.C."/>
            <person name="Widiez T."/>
            <person name="Wong G.K."/>
            <person name="Wymore A."/>
            <person name="Zhang Y."/>
            <person name="Zimmer A.D."/>
            <person name="Quatrano R.S."/>
            <person name="Mayer K.F.X."/>
            <person name="Goodstein D."/>
            <person name="Casacuberta J.M."/>
            <person name="Vandepoele K."/>
            <person name="Reski R."/>
            <person name="Cuming A.C."/>
            <person name="Tuskan G.A."/>
            <person name="Maumus F."/>
            <person name="Salse J."/>
            <person name="Schmutz J."/>
            <person name="Rensing S.A."/>
        </authorList>
    </citation>
    <scope>NUCLEOTIDE SEQUENCE [LARGE SCALE GENOMIC DNA]</scope>
    <source>
        <strain evidence="13 14">cv. Gransden 2004</strain>
    </source>
</reference>
<reference evidence="12 14" key="1">
    <citation type="journal article" date="2008" name="Science">
        <title>The Physcomitrella genome reveals evolutionary insights into the conquest of land by plants.</title>
        <authorList>
            <person name="Rensing S."/>
            <person name="Lang D."/>
            <person name="Zimmer A."/>
            <person name="Terry A."/>
            <person name="Salamov A."/>
            <person name="Shapiro H."/>
            <person name="Nishiyama T."/>
            <person name="Perroud P.-F."/>
            <person name="Lindquist E."/>
            <person name="Kamisugi Y."/>
            <person name="Tanahashi T."/>
            <person name="Sakakibara K."/>
            <person name="Fujita T."/>
            <person name="Oishi K."/>
            <person name="Shin-I T."/>
            <person name="Kuroki Y."/>
            <person name="Toyoda A."/>
            <person name="Suzuki Y."/>
            <person name="Hashimoto A."/>
            <person name="Yamaguchi K."/>
            <person name="Sugano A."/>
            <person name="Kohara Y."/>
            <person name="Fujiyama A."/>
            <person name="Anterola A."/>
            <person name="Aoki S."/>
            <person name="Ashton N."/>
            <person name="Barbazuk W.B."/>
            <person name="Barker E."/>
            <person name="Bennetzen J."/>
            <person name="Bezanilla M."/>
            <person name="Blankenship R."/>
            <person name="Cho S.H."/>
            <person name="Dutcher S."/>
            <person name="Estelle M."/>
            <person name="Fawcett J.A."/>
            <person name="Gundlach H."/>
            <person name="Hanada K."/>
            <person name="Heyl A."/>
            <person name="Hicks K.A."/>
            <person name="Hugh J."/>
            <person name="Lohr M."/>
            <person name="Mayer K."/>
            <person name="Melkozernov A."/>
            <person name="Murata T."/>
            <person name="Nelson D."/>
            <person name="Pils B."/>
            <person name="Prigge M."/>
            <person name="Reiss B."/>
            <person name="Renner T."/>
            <person name="Rombauts S."/>
            <person name="Rushton P."/>
            <person name="Sanderfoot A."/>
            <person name="Schween G."/>
            <person name="Shiu S.-H."/>
            <person name="Stueber K."/>
            <person name="Theodoulou F.L."/>
            <person name="Tu H."/>
            <person name="Van de Peer Y."/>
            <person name="Verrier P.J."/>
            <person name="Waters E."/>
            <person name="Wood A."/>
            <person name="Yang L."/>
            <person name="Cove D."/>
            <person name="Cuming A."/>
            <person name="Hasebe M."/>
            <person name="Lucas S."/>
            <person name="Mishler D.B."/>
            <person name="Reski R."/>
            <person name="Grigoriev I."/>
            <person name="Quatrano R.S."/>
            <person name="Boore J.L."/>
        </authorList>
    </citation>
    <scope>NUCLEOTIDE SEQUENCE [LARGE SCALE GENOMIC DNA]</scope>
    <source>
        <strain evidence="13 14">cv. Gransden 2004</strain>
    </source>
</reference>
<dbReference type="OMA" id="QTWKQWF"/>
<dbReference type="InterPro" id="IPR016181">
    <property type="entry name" value="Acyl_CoA_acyltransferase"/>
</dbReference>
<dbReference type="EC" id="2.3.1.48" evidence="1"/>
<comment type="similarity">
    <text evidence="6">Belongs to the acetyltransferase family. NAA60 subfamily.</text>
</comment>
<dbReference type="Gene3D" id="3.40.630.30">
    <property type="match status" value="1"/>
</dbReference>
<dbReference type="EC" id="2.3.1.259" evidence="7"/>